<name>A0A4C1ZX66_EUMVA</name>
<evidence type="ECO:0000256" key="1">
    <source>
        <dbReference type="SAM" id="MobiDB-lite"/>
    </source>
</evidence>
<dbReference type="EMBL" id="BGZK01002170">
    <property type="protein sequence ID" value="GBP91433.1"/>
    <property type="molecule type" value="Genomic_DNA"/>
</dbReference>
<sequence>MNNVFQENLPINLVGVAAVSASALRLLTVRSPPKQNVTSIRLRLKGQYNAKEKAVVPLYRRKERRKPSVFVRTHLQSSAGDRPRDLPRPPLPPSGPRYEVTAVMELLEGLFEFPALDYFDDPDTCRISSFICRVDVLLREPCKLWNCRTMYVNVRRSSEAFKASAPAQRPVACRRGFQEEGIAPDAGASGSARPILKFSAAPTGGRGACAYLAGCPCRPTWLAEETRRVHVVGESENIFCNSYIVKNNE</sequence>
<comment type="caution">
    <text evidence="2">The sequence shown here is derived from an EMBL/GenBank/DDBJ whole genome shotgun (WGS) entry which is preliminary data.</text>
</comment>
<dbReference type="Proteomes" id="UP000299102">
    <property type="component" value="Unassembled WGS sequence"/>
</dbReference>
<proteinExistence type="predicted"/>
<protein>
    <submittedName>
        <fullName evidence="2">Uncharacterized protein</fullName>
    </submittedName>
</protein>
<evidence type="ECO:0000313" key="3">
    <source>
        <dbReference type="Proteomes" id="UP000299102"/>
    </source>
</evidence>
<keyword evidence="3" id="KW-1185">Reference proteome</keyword>
<organism evidence="2 3">
    <name type="scientific">Eumeta variegata</name>
    <name type="common">Bagworm moth</name>
    <name type="synonym">Eumeta japonica</name>
    <dbReference type="NCBI Taxonomy" id="151549"/>
    <lineage>
        <taxon>Eukaryota</taxon>
        <taxon>Metazoa</taxon>
        <taxon>Ecdysozoa</taxon>
        <taxon>Arthropoda</taxon>
        <taxon>Hexapoda</taxon>
        <taxon>Insecta</taxon>
        <taxon>Pterygota</taxon>
        <taxon>Neoptera</taxon>
        <taxon>Endopterygota</taxon>
        <taxon>Lepidoptera</taxon>
        <taxon>Glossata</taxon>
        <taxon>Ditrysia</taxon>
        <taxon>Tineoidea</taxon>
        <taxon>Psychidae</taxon>
        <taxon>Oiketicinae</taxon>
        <taxon>Eumeta</taxon>
    </lineage>
</organism>
<dbReference type="AlphaFoldDB" id="A0A4C1ZX66"/>
<gene>
    <name evidence="2" type="ORF">EVAR_56552_1</name>
</gene>
<accession>A0A4C1ZX66</accession>
<evidence type="ECO:0000313" key="2">
    <source>
        <dbReference type="EMBL" id="GBP91433.1"/>
    </source>
</evidence>
<feature type="region of interest" description="Disordered" evidence="1">
    <location>
        <begin position="70"/>
        <end position="94"/>
    </location>
</feature>
<reference evidence="2 3" key="1">
    <citation type="journal article" date="2019" name="Commun. Biol.">
        <title>The bagworm genome reveals a unique fibroin gene that provides high tensile strength.</title>
        <authorList>
            <person name="Kono N."/>
            <person name="Nakamura H."/>
            <person name="Ohtoshi R."/>
            <person name="Tomita M."/>
            <person name="Numata K."/>
            <person name="Arakawa K."/>
        </authorList>
    </citation>
    <scope>NUCLEOTIDE SEQUENCE [LARGE SCALE GENOMIC DNA]</scope>
</reference>